<evidence type="ECO:0000313" key="3">
    <source>
        <dbReference type="Proteomes" id="UP000747542"/>
    </source>
</evidence>
<gene>
    <name evidence="2" type="ORF">Hamer_G025101</name>
</gene>
<feature type="domain" description="CHK kinase-like" evidence="1">
    <location>
        <begin position="126"/>
        <end position="324"/>
    </location>
</feature>
<comment type="caution">
    <text evidence="2">The sequence shown here is derived from an EMBL/GenBank/DDBJ whole genome shotgun (WGS) entry which is preliminary data.</text>
</comment>
<evidence type="ECO:0000259" key="1">
    <source>
        <dbReference type="SMART" id="SM00587"/>
    </source>
</evidence>
<protein>
    <submittedName>
        <fullName evidence="2">Putative Ecdysteroid kinase-containing protein 12</fullName>
    </submittedName>
</protein>
<dbReference type="PANTHER" id="PTHR11012">
    <property type="entry name" value="PROTEIN KINASE-LIKE DOMAIN-CONTAINING"/>
    <property type="match status" value="1"/>
</dbReference>
<dbReference type="AlphaFoldDB" id="A0A8J5KIU0"/>
<reference evidence="2" key="1">
    <citation type="journal article" date="2021" name="Sci. Adv.">
        <title>The American lobster genome reveals insights on longevity, neural, and immune adaptations.</title>
        <authorList>
            <person name="Polinski J.M."/>
            <person name="Zimin A.V."/>
            <person name="Clark K.F."/>
            <person name="Kohn A.B."/>
            <person name="Sadowski N."/>
            <person name="Timp W."/>
            <person name="Ptitsyn A."/>
            <person name="Khanna P."/>
            <person name="Romanova D.Y."/>
            <person name="Williams P."/>
            <person name="Greenwood S.J."/>
            <person name="Moroz L.L."/>
            <person name="Walt D.R."/>
            <person name="Bodnar A.G."/>
        </authorList>
    </citation>
    <scope>NUCLEOTIDE SEQUENCE</scope>
    <source>
        <strain evidence="2">GMGI-L3</strain>
    </source>
</reference>
<dbReference type="InterPro" id="IPR015897">
    <property type="entry name" value="CHK_kinase-like"/>
</dbReference>
<dbReference type="GO" id="GO:0016301">
    <property type="term" value="F:kinase activity"/>
    <property type="evidence" value="ECO:0007669"/>
    <property type="project" value="UniProtKB-KW"/>
</dbReference>
<keyword evidence="2" id="KW-0418">Kinase</keyword>
<keyword evidence="2" id="KW-0808">Transferase</keyword>
<dbReference type="OrthoDB" id="5396515at2759"/>
<dbReference type="EMBL" id="JAHLQT010013574">
    <property type="protein sequence ID" value="KAG7170770.1"/>
    <property type="molecule type" value="Genomic_DNA"/>
</dbReference>
<sequence length="413" mass="47827">MMHQTLIKREYVMAALTADRGHDAELLSWTAHEFTEPGENTAAFLMCLEVEFSQNGKNDRINYIAKLNPLRTENWTDFIRMSFQKEVGFYEELGPALTTQMKAAGLDGLRFPRCFFFSLKQDGEVIIQEDLRTQGFRKCDRMKTLDISHATIALQELARLHAASLVLKTKLTKDIQSKYDDFLSKHWSSFKIGAEEIYCTLMSDNLENVKVVLQKMEGYERAAEWVENLKSKVLSIFQEQTATTPQFAVVCHFDLVNNNLLFRYNEHGKPIEVKILDFQMCYTASLATDITDFVYNCLSGSDRKTHLDDFLSSYYASFSRVLQACDSPIPFTYKQLQEEYKSKLLFGVMSSLYKLPFIVAEDNEILDMDNYDNQTTFTNTQQRNMMIMFDRNKSFHDRLLSIFDDLGQFGMLT</sequence>
<proteinExistence type="predicted"/>
<dbReference type="InterPro" id="IPR004119">
    <property type="entry name" value="EcKL"/>
</dbReference>
<evidence type="ECO:0000313" key="2">
    <source>
        <dbReference type="EMBL" id="KAG7170770.1"/>
    </source>
</evidence>
<dbReference type="Pfam" id="PF02958">
    <property type="entry name" value="EcKL"/>
    <property type="match status" value="1"/>
</dbReference>
<accession>A0A8J5KIU0</accession>
<dbReference type="Proteomes" id="UP000747542">
    <property type="component" value="Unassembled WGS sequence"/>
</dbReference>
<name>A0A8J5KIU0_HOMAM</name>
<dbReference type="PANTHER" id="PTHR11012:SF55">
    <property type="entry name" value="BHLH DOMAIN-CONTAINING PROTEIN"/>
    <property type="match status" value="1"/>
</dbReference>
<organism evidence="2 3">
    <name type="scientific">Homarus americanus</name>
    <name type="common">American lobster</name>
    <dbReference type="NCBI Taxonomy" id="6706"/>
    <lineage>
        <taxon>Eukaryota</taxon>
        <taxon>Metazoa</taxon>
        <taxon>Ecdysozoa</taxon>
        <taxon>Arthropoda</taxon>
        <taxon>Crustacea</taxon>
        <taxon>Multicrustacea</taxon>
        <taxon>Malacostraca</taxon>
        <taxon>Eumalacostraca</taxon>
        <taxon>Eucarida</taxon>
        <taxon>Decapoda</taxon>
        <taxon>Pleocyemata</taxon>
        <taxon>Astacidea</taxon>
        <taxon>Nephropoidea</taxon>
        <taxon>Nephropidae</taxon>
        <taxon>Homarus</taxon>
    </lineage>
</organism>
<keyword evidence="3" id="KW-1185">Reference proteome</keyword>
<dbReference type="SMART" id="SM00587">
    <property type="entry name" value="CHK"/>
    <property type="match status" value="1"/>
</dbReference>